<dbReference type="EMBL" id="LCLF01000035">
    <property type="protein sequence ID" value="KKU11996.1"/>
    <property type="molecule type" value="Genomic_DNA"/>
</dbReference>
<organism evidence="2 3">
    <name type="scientific">Candidatus Azambacteria bacterium GW2011_GWC2_45_7b</name>
    <dbReference type="NCBI Taxonomy" id="1618621"/>
    <lineage>
        <taxon>Bacteria</taxon>
        <taxon>Candidatus Azamiibacteriota</taxon>
    </lineage>
</organism>
<dbReference type="GO" id="GO:0008168">
    <property type="term" value="F:methyltransferase activity"/>
    <property type="evidence" value="ECO:0007669"/>
    <property type="project" value="UniProtKB-KW"/>
</dbReference>
<evidence type="ECO:0000259" key="1">
    <source>
        <dbReference type="Pfam" id="PF13588"/>
    </source>
</evidence>
<feature type="domain" description="Type I restriction enzyme R protein N-terminal" evidence="1">
    <location>
        <begin position="41"/>
        <end position="156"/>
    </location>
</feature>
<evidence type="ECO:0000313" key="2">
    <source>
        <dbReference type="EMBL" id="KKU11996.1"/>
    </source>
</evidence>
<reference evidence="2 3" key="1">
    <citation type="journal article" date="2015" name="Nature">
        <title>rRNA introns, odd ribosomes, and small enigmatic genomes across a large radiation of phyla.</title>
        <authorList>
            <person name="Brown C.T."/>
            <person name="Hug L.A."/>
            <person name="Thomas B.C."/>
            <person name="Sharon I."/>
            <person name="Castelle C.J."/>
            <person name="Singh A."/>
            <person name="Wilkins M.J."/>
            <person name="Williams K.H."/>
            <person name="Banfield J.F."/>
        </authorList>
    </citation>
    <scope>NUCLEOTIDE SEQUENCE [LARGE SCALE GENOMIC DNA]</scope>
</reference>
<evidence type="ECO:0000313" key="3">
    <source>
        <dbReference type="Proteomes" id="UP000034909"/>
    </source>
</evidence>
<keyword evidence="2" id="KW-0489">Methyltransferase</keyword>
<keyword evidence="2" id="KW-0808">Transferase</keyword>
<dbReference type="Pfam" id="PF13588">
    <property type="entry name" value="HSDR_N_2"/>
    <property type="match status" value="1"/>
</dbReference>
<feature type="non-terminal residue" evidence="2">
    <location>
        <position position="248"/>
    </location>
</feature>
<name>A0A837IQL4_9BACT</name>
<dbReference type="GO" id="GO:0032259">
    <property type="term" value="P:methylation"/>
    <property type="evidence" value="ECO:0007669"/>
    <property type="project" value="UniProtKB-KW"/>
</dbReference>
<protein>
    <submittedName>
        <fullName evidence="2">N-6 DNA methylase</fullName>
    </submittedName>
</protein>
<proteinExistence type="predicted"/>
<dbReference type="InterPro" id="IPR029464">
    <property type="entry name" value="HSDR_N"/>
</dbReference>
<sequence length="248" mass="28565">MKIKPFYKINPEEWLLTSNPDVLAARKKALKNPKFDERQIEEYVRQWVLRELIETYGYPKDWIGERIVVDETVQMATMEKQADISIKNERHKTFLYIETKNAGVTSIDFDKAEKQLMGYLSSTHTATVGMITSAKITKCLVKKIDPNDFDYIPDIPNYDQKGLGQKSKLVRELTPEMIKSGRKTGLTPITDKYEDVLFKCHSAIRDIDGSHADEALDELSKIIYAKIYDERTPIDSGEGVPFRFQIYG</sequence>
<dbReference type="AlphaFoldDB" id="A0A837IQL4"/>
<accession>A0A837IQL4</accession>
<comment type="caution">
    <text evidence="2">The sequence shown here is derived from an EMBL/GenBank/DDBJ whole genome shotgun (WGS) entry which is preliminary data.</text>
</comment>
<gene>
    <name evidence="2" type="ORF">UX18_C0035G0010</name>
</gene>
<dbReference type="Proteomes" id="UP000034909">
    <property type="component" value="Unassembled WGS sequence"/>
</dbReference>